<feature type="domain" description="Myb/SANT-like DNA-binding" evidence="6">
    <location>
        <begin position="9"/>
        <end position="80"/>
    </location>
</feature>
<keyword evidence="4" id="KW-0804">Transcription</keyword>
<evidence type="ECO:0000256" key="2">
    <source>
        <dbReference type="ARBA" id="ARBA00016807"/>
    </source>
</evidence>
<organism evidence="7 8">
    <name type="scientific">Sitophilus oryzae</name>
    <name type="common">Rice weevil</name>
    <name type="synonym">Curculio oryzae</name>
    <dbReference type="NCBI Taxonomy" id="7048"/>
    <lineage>
        <taxon>Eukaryota</taxon>
        <taxon>Metazoa</taxon>
        <taxon>Ecdysozoa</taxon>
        <taxon>Arthropoda</taxon>
        <taxon>Hexapoda</taxon>
        <taxon>Insecta</taxon>
        <taxon>Pterygota</taxon>
        <taxon>Neoptera</taxon>
        <taxon>Endopterygota</taxon>
        <taxon>Coleoptera</taxon>
        <taxon>Polyphaga</taxon>
        <taxon>Cucujiformia</taxon>
        <taxon>Curculionidae</taxon>
        <taxon>Dryophthorinae</taxon>
        <taxon>Sitophilus</taxon>
    </lineage>
</organism>
<dbReference type="AlphaFoldDB" id="A0A6J2YHR8"/>
<sequence>MSNSSNMVYSDREKMLLTTLVRENPLVEDKRADAAMIADKKRAWDLITRSFNSQPIVNRTRTSQQLRRLWINLKHRKRKQTEAQLYETLVIGDDPVTMVESDPLLELVSATAPNMDITMNSPSDSTHLFEKAGTTIKNETYEEIHIEECHLPSPSEECMFNSNDELSDTVKVKKATNPPRLSPAAQGKAKRLTMAIHQQRELHNFKKLIAEEELLKIREERKVNMKIMDLKLQQASHEVATALLKRKQAAAEADLAALKLEQFRRQLSLRGCLTWVKNIHVLPKYHFTTNDCEDNCSVKKP</sequence>
<comment type="function">
    <text evidence="5">Involved in transvection phenomena (= synapsis-dependent gene expression), where the synaptic pairing of chromosomes carrying genes with which zeste interacts influences the expression of these genes. Zeste binds to DNA and stimulates transcription from a nearby promoter.</text>
</comment>
<proteinExistence type="predicted"/>
<evidence type="ECO:0000256" key="5">
    <source>
        <dbReference type="ARBA" id="ARBA00025466"/>
    </source>
</evidence>
<evidence type="ECO:0000256" key="3">
    <source>
        <dbReference type="ARBA" id="ARBA00023015"/>
    </source>
</evidence>
<dbReference type="KEGG" id="soy:115887212"/>
<comment type="subunit">
    <text evidence="1">Self-associates forming complexes of several hundred monomers.</text>
</comment>
<evidence type="ECO:0000256" key="4">
    <source>
        <dbReference type="ARBA" id="ARBA00023163"/>
    </source>
</evidence>
<protein>
    <recommendedName>
        <fullName evidence="2">Regulatory protein zeste</fullName>
    </recommendedName>
</protein>
<gene>
    <name evidence="8" type="primary">LOC115887212</name>
</gene>
<keyword evidence="3" id="KW-0805">Transcription regulation</keyword>
<evidence type="ECO:0000313" key="7">
    <source>
        <dbReference type="Proteomes" id="UP000504635"/>
    </source>
</evidence>
<name>A0A6J2YHR8_SITOR</name>
<reference evidence="8" key="1">
    <citation type="submission" date="2025-08" db="UniProtKB">
        <authorList>
            <consortium name="RefSeq"/>
        </authorList>
    </citation>
    <scope>IDENTIFICATION</scope>
    <source>
        <tissue evidence="8">Gonads</tissue>
    </source>
</reference>
<dbReference type="RefSeq" id="XP_030762435.1">
    <property type="nucleotide sequence ID" value="XM_030906575.1"/>
</dbReference>
<dbReference type="Proteomes" id="UP000504635">
    <property type="component" value="Unplaced"/>
</dbReference>
<dbReference type="Pfam" id="PF13873">
    <property type="entry name" value="Myb_DNA-bind_5"/>
    <property type="match status" value="1"/>
</dbReference>
<evidence type="ECO:0000256" key="1">
    <source>
        <dbReference type="ARBA" id="ARBA00011764"/>
    </source>
</evidence>
<evidence type="ECO:0000259" key="6">
    <source>
        <dbReference type="Pfam" id="PF13873"/>
    </source>
</evidence>
<accession>A0A6J2YHR8</accession>
<keyword evidence="7" id="KW-1185">Reference proteome</keyword>
<dbReference type="InParanoid" id="A0A6J2YHR8"/>
<evidence type="ECO:0000313" key="8">
    <source>
        <dbReference type="RefSeq" id="XP_030762435.1"/>
    </source>
</evidence>
<dbReference type="OrthoDB" id="6776977at2759"/>
<dbReference type="GeneID" id="115887212"/>
<dbReference type="InterPro" id="IPR028002">
    <property type="entry name" value="Myb_DNA-bind_5"/>
</dbReference>